<organism evidence="1 2">
    <name type="scientific">Shewanella dokdonensis</name>
    <dbReference type="NCBI Taxonomy" id="712036"/>
    <lineage>
        <taxon>Bacteria</taxon>
        <taxon>Pseudomonadati</taxon>
        <taxon>Pseudomonadota</taxon>
        <taxon>Gammaproteobacteria</taxon>
        <taxon>Alteromonadales</taxon>
        <taxon>Shewanellaceae</taxon>
        <taxon>Shewanella</taxon>
    </lineage>
</organism>
<evidence type="ECO:0000313" key="1">
    <source>
        <dbReference type="EMBL" id="QVK22726.1"/>
    </source>
</evidence>
<sequence length="46" mass="5500">MQELNLKTQTCNMMNERAGKLLATQRRFMTRFFGLQDQQAYPDFRA</sequence>
<dbReference type="Proteomes" id="UP000676428">
    <property type="component" value="Chromosome"/>
</dbReference>
<name>A0ABX8DDK3_9GAMM</name>
<gene>
    <name evidence="1" type="ORF">KHX94_15985</name>
</gene>
<evidence type="ECO:0000313" key="2">
    <source>
        <dbReference type="Proteomes" id="UP000676428"/>
    </source>
</evidence>
<reference evidence="1 2" key="1">
    <citation type="journal article" date="2012" name="Int. J. Syst. Evol. Microbiol.">
        <title>Shewanella dokdonensis sp. nov., isolated from seawater.</title>
        <authorList>
            <person name="Sung H.R."/>
            <person name="Yoon J.H."/>
            <person name="Ghim S.Y."/>
        </authorList>
    </citation>
    <scope>NUCLEOTIDE SEQUENCE [LARGE SCALE GENOMIC DNA]</scope>
    <source>
        <strain evidence="1 2">DSM 23626</strain>
    </source>
</reference>
<dbReference type="EMBL" id="CP074572">
    <property type="protein sequence ID" value="QVK22726.1"/>
    <property type="molecule type" value="Genomic_DNA"/>
</dbReference>
<evidence type="ECO:0008006" key="3">
    <source>
        <dbReference type="Google" id="ProtNLM"/>
    </source>
</evidence>
<protein>
    <recommendedName>
        <fullName evidence="3">Transposase</fullName>
    </recommendedName>
</protein>
<proteinExistence type="predicted"/>
<accession>A0ABX8DDK3</accession>
<keyword evidence="2" id="KW-1185">Reference proteome</keyword>
<dbReference type="RefSeq" id="WP_213681377.1">
    <property type="nucleotide sequence ID" value="NZ_CP074572.1"/>
</dbReference>